<reference evidence="2" key="1">
    <citation type="journal article" date="2023" name="Nat. Plants">
        <title>Single-cell RNA sequencing provides a high-resolution roadmap for understanding the multicellular compartmentation of specialized metabolism.</title>
        <authorList>
            <person name="Sun S."/>
            <person name="Shen X."/>
            <person name="Li Y."/>
            <person name="Li Y."/>
            <person name="Wang S."/>
            <person name="Li R."/>
            <person name="Zhang H."/>
            <person name="Shen G."/>
            <person name="Guo B."/>
            <person name="Wei J."/>
            <person name="Xu J."/>
            <person name="St-Pierre B."/>
            <person name="Chen S."/>
            <person name="Sun C."/>
        </authorList>
    </citation>
    <scope>NUCLEOTIDE SEQUENCE [LARGE SCALE GENOMIC DNA]</scope>
</reference>
<evidence type="ECO:0000313" key="2">
    <source>
        <dbReference type="Proteomes" id="UP001060085"/>
    </source>
</evidence>
<evidence type="ECO:0000313" key="1">
    <source>
        <dbReference type="EMBL" id="KAI5671075.1"/>
    </source>
</evidence>
<dbReference type="EMBL" id="CM044703">
    <property type="protein sequence ID" value="KAI5671075.1"/>
    <property type="molecule type" value="Genomic_DNA"/>
</dbReference>
<gene>
    <name evidence="1" type="ORF">M9H77_11439</name>
</gene>
<name>A0ACC0BEI7_CATRO</name>
<sequence>MKYRIPKNTVVVLNAYALGRDSMTWDDPLSFKPERFLNKNIDLKGTNYELLPFGGGRRICSGFPLALKQIQLILASLVHGFDWSLPHGNDHNSLDMAEDFGITLRKKEPLLLIPKKRINLVVAH</sequence>
<protein>
    <submittedName>
        <fullName evidence="1">Uncharacterized protein</fullName>
    </submittedName>
</protein>
<comment type="caution">
    <text evidence="1">The sequence shown here is derived from an EMBL/GenBank/DDBJ whole genome shotgun (WGS) entry which is preliminary data.</text>
</comment>
<keyword evidence="2" id="KW-1185">Reference proteome</keyword>
<proteinExistence type="predicted"/>
<accession>A0ACC0BEI7</accession>
<dbReference type="Proteomes" id="UP001060085">
    <property type="component" value="Linkage Group LG03"/>
</dbReference>
<organism evidence="1 2">
    <name type="scientific">Catharanthus roseus</name>
    <name type="common">Madagascar periwinkle</name>
    <name type="synonym">Vinca rosea</name>
    <dbReference type="NCBI Taxonomy" id="4058"/>
    <lineage>
        <taxon>Eukaryota</taxon>
        <taxon>Viridiplantae</taxon>
        <taxon>Streptophyta</taxon>
        <taxon>Embryophyta</taxon>
        <taxon>Tracheophyta</taxon>
        <taxon>Spermatophyta</taxon>
        <taxon>Magnoliopsida</taxon>
        <taxon>eudicotyledons</taxon>
        <taxon>Gunneridae</taxon>
        <taxon>Pentapetalae</taxon>
        <taxon>asterids</taxon>
        <taxon>lamiids</taxon>
        <taxon>Gentianales</taxon>
        <taxon>Apocynaceae</taxon>
        <taxon>Rauvolfioideae</taxon>
        <taxon>Vinceae</taxon>
        <taxon>Catharanthinae</taxon>
        <taxon>Catharanthus</taxon>
    </lineage>
</organism>